<dbReference type="PRINTS" id="PR00364">
    <property type="entry name" value="DISEASERSIST"/>
</dbReference>
<dbReference type="InterPro" id="IPR003591">
    <property type="entry name" value="Leu-rich_rpt_typical-subtyp"/>
</dbReference>
<evidence type="ECO:0000256" key="3">
    <source>
        <dbReference type="ARBA" id="ARBA00022737"/>
    </source>
</evidence>
<dbReference type="InterPro" id="IPR002182">
    <property type="entry name" value="NB-ARC"/>
</dbReference>
<dbReference type="Gene3D" id="1.10.10.10">
    <property type="entry name" value="Winged helix-like DNA-binding domain superfamily/Winged helix DNA-binding domain"/>
    <property type="match status" value="1"/>
</dbReference>
<evidence type="ECO:0000256" key="1">
    <source>
        <dbReference type="ARBA" id="ARBA00008894"/>
    </source>
</evidence>
<dbReference type="Pfam" id="PF23247">
    <property type="entry name" value="LRR_RPS2"/>
    <property type="match status" value="1"/>
</dbReference>
<evidence type="ECO:0000256" key="7">
    <source>
        <dbReference type="SAM" id="Coils"/>
    </source>
</evidence>
<dbReference type="Gene3D" id="3.80.10.10">
    <property type="entry name" value="Ribonuclease Inhibitor"/>
    <property type="match status" value="2"/>
</dbReference>
<dbReference type="PANTHER" id="PTHR33463">
    <property type="entry name" value="NB-ARC DOMAIN-CONTAINING PROTEIN-RELATED"/>
    <property type="match status" value="1"/>
</dbReference>
<evidence type="ECO:0000256" key="6">
    <source>
        <dbReference type="ARBA" id="ARBA00022840"/>
    </source>
</evidence>
<evidence type="ECO:0000313" key="10">
    <source>
        <dbReference type="Proteomes" id="UP001054252"/>
    </source>
</evidence>
<feature type="coiled-coil region" evidence="7">
    <location>
        <begin position="27"/>
        <end position="54"/>
    </location>
</feature>
<dbReference type="InterPro" id="IPR001611">
    <property type="entry name" value="Leu-rich_rpt"/>
</dbReference>
<dbReference type="InterPro" id="IPR050905">
    <property type="entry name" value="Plant_NBS-LRR"/>
</dbReference>
<comment type="caution">
    <text evidence="9">The sequence shown here is derived from an EMBL/GenBank/DDBJ whole genome shotgun (WGS) entry which is preliminary data.</text>
</comment>
<organism evidence="9 10">
    <name type="scientific">Rubroshorea leprosula</name>
    <dbReference type="NCBI Taxonomy" id="152421"/>
    <lineage>
        <taxon>Eukaryota</taxon>
        <taxon>Viridiplantae</taxon>
        <taxon>Streptophyta</taxon>
        <taxon>Embryophyta</taxon>
        <taxon>Tracheophyta</taxon>
        <taxon>Spermatophyta</taxon>
        <taxon>Magnoliopsida</taxon>
        <taxon>eudicotyledons</taxon>
        <taxon>Gunneridae</taxon>
        <taxon>Pentapetalae</taxon>
        <taxon>rosids</taxon>
        <taxon>malvids</taxon>
        <taxon>Malvales</taxon>
        <taxon>Dipterocarpaceae</taxon>
        <taxon>Rubroshorea</taxon>
    </lineage>
</organism>
<dbReference type="SMART" id="SM00369">
    <property type="entry name" value="LRR_TYP"/>
    <property type="match status" value="3"/>
</dbReference>
<dbReference type="InterPro" id="IPR058922">
    <property type="entry name" value="WHD_DRP"/>
</dbReference>
<dbReference type="InterPro" id="IPR027417">
    <property type="entry name" value="P-loop_NTPase"/>
</dbReference>
<dbReference type="SUPFAM" id="SSF52540">
    <property type="entry name" value="P-loop containing nucleoside triphosphate hydrolases"/>
    <property type="match status" value="1"/>
</dbReference>
<feature type="domain" description="AAA+ ATPase" evidence="8">
    <location>
        <begin position="161"/>
        <end position="295"/>
    </location>
</feature>
<name>A0AAV5MHQ6_9ROSI</name>
<keyword evidence="10" id="KW-1185">Reference proteome</keyword>
<dbReference type="Pfam" id="PF00931">
    <property type="entry name" value="NB-ARC"/>
    <property type="match status" value="1"/>
</dbReference>
<dbReference type="InterPro" id="IPR057135">
    <property type="entry name" value="At4g27190-like_LRR"/>
</dbReference>
<protein>
    <recommendedName>
        <fullName evidence="8">AAA+ ATPase domain-containing protein</fullName>
    </recommendedName>
</protein>
<dbReference type="SMART" id="SM00382">
    <property type="entry name" value="AAA"/>
    <property type="match status" value="1"/>
</dbReference>
<dbReference type="InterPro" id="IPR003593">
    <property type="entry name" value="AAA+_ATPase"/>
</dbReference>
<dbReference type="PROSITE" id="PS51450">
    <property type="entry name" value="LRR"/>
    <property type="match status" value="1"/>
</dbReference>
<accession>A0AAV5MHQ6</accession>
<dbReference type="Pfam" id="PF13855">
    <property type="entry name" value="LRR_8"/>
    <property type="match status" value="1"/>
</dbReference>
<keyword evidence="4" id="KW-0547">Nucleotide-binding</keyword>
<dbReference type="GO" id="GO:0006952">
    <property type="term" value="P:defense response"/>
    <property type="evidence" value="ECO:0007669"/>
    <property type="project" value="UniProtKB-KW"/>
</dbReference>
<dbReference type="SUPFAM" id="SSF52058">
    <property type="entry name" value="L domain-like"/>
    <property type="match status" value="1"/>
</dbReference>
<dbReference type="Gene3D" id="3.40.50.300">
    <property type="entry name" value="P-loop containing nucleotide triphosphate hydrolases"/>
    <property type="match status" value="1"/>
</dbReference>
<keyword evidence="7" id="KW-0175">Coiled coil</keyword>
<dbReference type="Proteomes" id="UP001054252">
    <property type="component" value="Unassembled WGS sequence"/>
</dbReference>
<comment type="similarity">
    <text evidence="1">Belongs to the disease resistance NB-LRR family.</text>
</comment>
<evidence type="ECO:0000313" key="9">
    <source>
        <dbReference type="EMBL" id="GKV49476.1"/>
    </source>
</evidence>
<keyword evidence="5" id="KW-0611">Plant defense</keyword>
<keyword evidence="3" id="KW-0677">Repeat</keyword>
<keyword evidence="2" id="KW-0433">Leucine-rich repeat</keyword>
<dbReference type="EMBL" id="BPVZ01000301">
    <property type="protein sequence ID" value="GKV49476.1"/>
    <property type="molecule type" value="Genomic_DNA"/>
</dbReference>
<evidence type="ECO:0000256" key="2">
    <source>
        <dbReference type="ARBA" id="ARBA00022614"/>
    </source>
</evidence>
<dbReference type="AlphaFoldDB" id="A0AAV5MHQ6"/>
<dbReference type="Gene3D" id="1.10.8.430">
    <property type="entry name" value="Helical domain of apoptotic protease-activating factors"/>
    <property type="match status" value="1"/>
</dbReference>
<dbReference type="InterPro" id="IPR032675">
    <property type="entry name" value="LRR_dom_sf"/>
</dbReference>
<reference evidence="9 10" key="1">
    <citation type="journal article" date="2021" name="Commun. Biol.">
        <title>The genome of Shorea leprosula (Dipterocarpaceae) highlights the ecological relevance of drought in aseasonal tropical rainforests.</title>
        <authorList>
            <person name="Ng K.K.S."/>
            <person name="Kobayashi M.J."/>
            <person name="Fawcett J.A."/>
            <person name="Hatakeyama M."/>
            <person name="Paape T."/>
            <person name="Ng C.H."/>
            <person name="Ang C.C."/>
            <person name="Tnah L.H."/>
            <person name="Lee C.T."/>
            <person name="Nishiyama T."/>
            <person name="Sese J."/>
            <person name="O'Brien M.J."/>
            <person name="Copetti D."/>
            <person name="Mohd Noor M.I."/>
            <person name="Ong R.C."/>
            <person name="Putra M."/>
            <person name="Sireger I.Z."/>
            <person name="Indrioko S."/>
            <person name="Kosugi Y."/>
            <person name="Izuno A."/>
            <person name="Isagi Y."/>
            <person name="Lee S.L."/>
            <person name="Shimizu K.K."/>
        </authorList>
    </citation>
    <scope>NUCLEOTIDE SEQUENCE [LARGE SCALE GENOMIC DNA]</scope>
    <source>
        <strain evidence="9">214</strain>
    </source>
</reference>
<evidence type="ECO:0000256" key="4">
    <source>
        <dbReference type="ARBA" id="ARBA00022741"/>
    </source>
</evidence>
<keyword evidence="6" id="KW-0067">ATP-binding</keyword>
<dbReference type="FunFam" id="3.40.50.300:FF:001091">
    <property type="entry name" value="Probable disease resistance protein At1g61300"/>
    <property type="match status" value="1"/>
</dbReference>
<dbReference type="Pfam" id="PF23559">
    <property type="entry name" value="WHD_DRP"/>
    <property type="match status" value="1"/>
</dbReference>
<dbReference type="GO" id="GO:0043531">
    <property type="term" value="F:ADP binding"/>
    <property type="evidence" value="ECO:0007669"/>
    <property type="project" value="InterPro"/>
</dbReference>
<dbReference type="GO" id="GO:0005524">
    <property type="term" value="F:ATP binding"/>
    <property type="evidence" value="ECO:0007669"/>
    <property type="project" value="UniProtKB-KW"/>
</dbReference>
<dbReference type="InterPro" id="IPR036388">
    <property type="entry name" value="WH-like_DNA-bd_sf"/>
</dbReference>
<dbReference type="InterPro" id="IPR042197">
    <property type="entry name" value="Apaf_helical"/>
</dbReference>
<sequence length="1000" mass="114106">MADIVGAIFGALSCICGTPTCNCIDQHRNFNDDVDELRRKLDGLTSQKQYIESRIQVAEARGGQMVGQQVQEWLKQAQEINVDVRAFLEDVQGVKWCKRACLDKRVCRKIDVVKDMLEKGSFPEGLFIERAPAHGNTIPTENLVGEISTKEEICGYLMGDEVGMIGVCGIGGVGKTTIMKNLHNDLQRETRFEKVIWVTVSHPLNVFELQKKIAGAMDKRLPEDAEVMMRAAALMEIMRREKFVLILDDVWQKFTLKEVGIPDPNAQKGCKVVVTSRSIEVCSYLCCKIVKVQPLSQEESLKLFLDTVGDDILQVTGLKDILKLIVEECAGLPLAIVVIAASMRGVDDVNVWRNALTELRERVEGVNDWDDQIFQRLRFSFDRLDRLDIKRCFLYCSLFREDYEFFRTELIEGWIDDGLIDIDDLGSRQKAYDRGHALLDKLVKNCLIEKIVYYESYDVFKMHDVVRDMAIKIIGPEFGYMVKELRGVANERGWDEDFRKLSLMAIHISELPVGLSLKCPSLSTLILSDNHISEIPKSFFEDMGTLKVLDLSRTDIETLPDSICDLENLSVLRLRGCERLKCLPFLGKLRALKKLDLRGAGIEVVPQGMEILESLEYLNLICRDLKDIPTGILPKLSSLQYLAVCYLGGTSIKIDLEEVARLKKLEILECRLDGLHELNSFVSSFKNFQSLTAYGLVVGYGPRNDMGHITDEKFSYEWNDHHSCLQIKRWLEINQLKIDGECMVVLPDNLECLWIEGMQNMTSRSLNKIVLLENATELRRFDMRWCKGIECVVELDSSSSPSLCCPVLDKLEGLFIYDLPNLCVLVRVEGVPTPPHVFSNLKQLKINSCKEMRKLLPLELLPALQNLEKIRVWNCTEMEEIIASSDKFTFTSRKLRMLELANLPKLRMLELANLPKLKSICSAKGVMIYDSIEEIIICQCPELKRNPFQLPLLDNGKPSPPPRLIAIKIHRRYSEGWWESVEWDHPNAKNLLQPYLKYYG</sequence>
<evidence type="ECO:0000259" key="8">
    <source>
        <dbReference type="SMART" id="SM00382"/>
    </source>
</evidence>
<gene>
    <name evidence="9" type="ORF">SLEP1_g56227</name>
</gene>
<dbReference type="FunFam" id="1.10.10.10:FF:000322">
    <property type="entry name" value="Probable disease resistance protein At1g63360"/>
    <property type="match status" value="1"/>
</dbReference>
<dbReference type="PANTHER" id="PTHR33463:SF212">
    <property type="entry name" value="AND NB-ARC DOMAINS-CONTAINING DISEASE RESISTANCE PROTEIN, PUTATIVE-RELATED"/>
    <property type="match status" value="1"/>
</dbReference>
<evidence type="ECO:0000256" key="5">
    <source>
        <dbReference type="ARBA" id="ARBA00022821"/>
    </source>
</evidence>
<proteinExistence type="inferred from homology"/>